<keyword evidence="1" id="KW-1133">Transmembrane helix</keyword>
<gene>
    <name evidence="2" type="ORF">AMR74_02485</name>
</gene>
<keyword evidence="3" id="KW-1185">Reference proteome</keyword>
<sequence length="69" mass="7236">MDRSRFVSLAFAAFGLVFVSFLLRGTTRLVAPYEVAVAVSAPVLFAAAALLAALLVLAVLDVTGIRRLG</sequence>
<dbReference type="STRING" id="1765655.AMR74_02485"/>
<dbReference type="EMBL" id="LIST01000001">
    <property type="protein sequence ID" value="KOX97786.1"/>
    <property type="molecule type" value="Genomic_DNA"/>
</dbReference>
<evidence type="ECO:0000313" key="3">
    <source>
        <dbReference type="Proteomes" id="UP000037747"/>
    </source>
</evidence>
<dbReference type="RefSeq" id="WP_053770479.1">
    <property type="nucleotide sequence ID" value="NZ_LIST01000001.1"/>
</dbReference>
<feature type="transmembrane region" description="Helical" evidence="1">
    <location>
        <begin position="35"/>
        <end position="60"/>
    </location>
</feature>
<feature type="transmembrane region" description="Helical" evidence="1">
    <location>
        <begin position="6"/>
        <end position="23"/>
    </location>
</feature>
<accession>A0A0N0BS65</accession>
<evidence type="ECO:0000256" key="1">
    <source>
        <dbReference type="SAM" id="Phobius"/>
    </source>
</evidence>
<keyword evidence="1" id="KW-0812">Transmembrane</keyword>
<keyword evidence="1" id="KW-0472">Membrane</keyword>
<evidence type="ECO:0000313" key="2">
    <source>
        <dbReference type="EMBL" id="KOX97786.1"/>
    </source>
</evidence>
<organism evidence="2 3">
    <name type="scientific">Halorubrum tropicale</name>
    <dbReference type="NCBI Taxonomy" id="1765655"/>
    <lineage>
        <taxon>Archaea</taxon>
        <taxon>Methanobacteriati</taxon>
        <taxon>Methanobacteriota</taxon>
        <taxon>Stenosarchaea group</taxon>
        <taxon>Halobacteria</taxon>
        <taxon>Halobacteriales</taxon>
        <taxon>Haloferacaceae</taxon>
        <taxon>Halorubrum</taxon>
    </lineage>
</organism>
<dbReference type="OrthoDB" id="174349at2157"/>
<name>A0A0N0BS65_9EURY</name>
<proteinExistence type="predicted"/>
<dbReference type="Proteomes" id="UP000037747">
    <property type="component" value="Unassembled WGS sequence"/>
</dbReference>
<dbReference type="PATRIC" id="fig|1705389.3.peg.786"/>
<reference evidence="2 3" key="1">
    <citation type="submission" date="2015-08" db="EMBL/GenBank/DDBJ databases">
        <title>Genomes of Isolates from Cabo Rojo, PR.</title>
        <authorList>
            <person name="Sanchez-Nieves R.L."/>
            <person name="Montalvo-Rodriguez R."/>
        </authorList>
    </citation>
    <scope>NUCLEOTIDE SEQUENCE [LARGE SCALE GENOMIC DNA]</scope>
    <source>
        <strain evidence="2 3">5</strain>
    </source>
</reference>
<protein>
    <submittedName>
        <fullName evidence="2">Uncharacterized protein</fullName>
    </submittedName>
</protein>
<dbReference type="AlphaFoldDB" id="A0A0N0BS65"/>
<comment type="caution">
    <text evidence="2">The sequence shown here is derived from an EMBL/GenBank/DDBJ whole genome shotgun (WGS) entry which is preliminary data.</text>
</comment>